<evidence type="ECO:0000313" key="2">
    <source>
        <dbReference type="EMBL" id="GAC29895.1"/>
    </source>
</evidence>
<evidence type="ECO:0000313" key="3">
    <source>
        <dbReference type="Proteomes" id="UP000006251"/>
    </source>
</evidence>
<dbReference type="EMBL" id="BAEQ01000050">
    <property type="protein sequence ID" value="GAC29895.1"/>
    <property type="molecule type" value="Genomic_DNA"/>
</dbReference>
<dbReference type="RefSeq" id="WP_006013424.1">
    <property type="nucleotide sequence ID" value="NZ_BAEQ01000050.1"/>
</dbReference>
<sequence length="177" mass="20459">MRRKYWLFFLIVIPVIAMSAIVFIKPSGIYSYSSGTHHEFKIGSTKDLSFEAVVSKKAEIVQIRTREPFHMQHPGYNVAKYEFTEELNTSDYWVLFASSSKSYVLIFDNGALKRVLYHYRKFGELETGSSLFMAKYPSVIGSSVFEDKNIFADLPDKAIDSILLQQQEWHKVFFVGE</sequence>
<accession>K7A334</accession>
<feature type="transmembrane region" description="Helical" evidence="1">
    <location>
        <begin position="6"/>
        <end position="24"/>
    </location>
</feature>
<gene>
    <name evidence="2" type="ORF">GPAL_3044</name>
</gene>
<organism evidence="2 3">
    <name type="scientific">Brumicola pallidula DSM 14239 = ACAM 615</name>
    <dbReference type="NCBI Taxonomy" id="1121922"/>
    <lineage>
        <taxon>Bacteria</taxon>
        <taxon>Pseudomonadati</taxon>
        <taxon>Pseudomonadota</taxon>
        <taxon>Gammaproteobacteria</taxon>
        <taxon>Alteromonadales</taxon>
        <taxon>Alteromonadaceae</taxon>
        <taxon>Brumicola</taxon>
    </lineage>
</organism>
<reference evidence="3" key="1">
    <citation type="journal article" date="2014" name="Environ. Microbiol.">
        <title>Comparative genomics of the marine bacterial genus Glaciecola reveals the high degree of genomic diversity and genomic characteristic for cold adaptation.</title>
        <authorList>
            <person name="Qin Q.L."/>
            <person name="Xie B.B."/>
            <person name="Yu Y."/>
            <person name="Shu Y.L."/>
            <person name="Rong J.C."/>
            <person name="Zhang Y.J."/>
            <person name="Zhao D.L."/>
            <person name="Chen X.L."/>
            <person name="Zhang X.Y."/>
            <person name="Chen B."/>
            <person name="Zhou B.C."/>
            <person name="Zhang Y.Z."/>
        </authorList>
    </citation>
    <scope>NUCLEOTIDE SEQUENCE [LARGE SCALE GENOMIC DNA]</scope>
    <source>
        <strain evidence="3">ACAM 615</strain>
    </source>
</reference>
<keyword evidence="3" id="KW-1185">Reference proteome</keyword>
<name>K7A334_9ALTE</name>
<dbReference type="Proteomes" id="UP000006251">
    <property type="component" value="Unassembled WGS sequence"/>
</dbReference>
<protein>
    <submittedName>
        <fullName evidence="2">Uncharacterized protein</fullName>
    </submittedName>
</protein>
<keyword evidence="1" id="KW-0472">Membrane</keyword>
<keyword evidence="1" id="KW-1133">Transmembrane helix</keyword>
<comment type="caution">
    <text evidence="2">The sequence shown here is derived from an EMBL/GenBank/DDBJ whole genome shotgun (WGS) entry which is preliminary data.</text>
</comment>
<evidence type="ECO:0000256" key="1">
    <source>
        <dbReference type="SAM" id="Phobius"/>
    </source>
</evidence>
<keyword evidence="1" id="KW-0812">Transmembrane</keyword>
<proteinExistence type="predicted"/>
<dbReference type="AlphaFoldDB" id="K7A334"/>